<dbReference type="AlphaFoldDB" id="A0A1U7LPM8"/>
<feature type="domain" description="F-box" evidence="1">
    <location>
        <begin position="31"/>
        <end position="76"/>
    </location>
</feature>
<proteinExistence type="predicted"/>
<evidence type="ECO:0000313" key="3">
    <source>
        <dbReference type="Proteomes" id="UP000186594"/>
    </source>
</evidence>
<accession>A0A1U7LPM8</accession>
<organism evidence="2 3">
    <name type="scientific">Neolecta irregularis (strain DAH-3)</name>
    <dbReference type="NCBI Taxonomy" id="1198029"/>
    <lineage>
        <taxon>Eukaryota</taxon>
        <taxon>Fungi</taxon>
        <taxon>Dikarya</taxon>
        <taxon>Ascomycota</taxon>
        <taxon>Taphrinomycotina</taxon>
        <taxon>Neolectales</taxon>
        <taxon>Neolectaceae</taxon>
        <taxon>Neolecta</taxon>
    </lineage>
</organism>
<reference evidence="2 3" key="1">
    <citation type="submission" date="2016-04" db="EMBL/GenBank/DDBJ databases">
        <title>Evolutionary innovation and constraint leading to complex multicellularity in the Ascomycota.</title>
        <authorList>
            <person name="Cisse O."/>
            <person name="Nguyen A."/>
            <person name="Hewitt D.A."/>
            <person name="Jedd G."/>
            <person name="Stajich J.E."/>
        </authorList>
    </citation>
    <scope>NUCLEOTIDE SEQUENCE [LARGE SCALE GENOMIC DNA]</scope>
    <source>
        <strain evidence="2 3">DAH-3</strain>
    </source>
</reference>
<evidence type="ECO:0000259" key="1">
    <source>
        <dbReference type="PROSITE" id="PS50181"/>
    </source>
</evidence>
<name>A0A1U7LPM8_NEOID</name>
<dbReference type="EMBL" id="LXFE01000737">
    <property type="protein sequence ID" value="OLL24543.1"/>
    <property type="molecule type" value="Genomic_DNA"/>
</dbReference>
<protein>
    <recommendedName>
        <fullName evidence="1">F-box domain-containing protein</fullName>
    </recommendedName>
</protein>
<dbReference type="SUPFAM" id="SSF81383">
    <property type="entry name" value="F-box domain"/>
    <property type="match status" value="1"/>
</dbReference>
<comment type="caution">
    <text evidence="2">The sequence shown here is derived from an EMBL/GenBank/DDBJ whole genome shotgun (WGS) entry which is preliminary data.</text>
</comment>
<keyword evidence="3" id="KW-1185">Reference proteome</keyword>
<dbReference type="Proteomes" id="UP000186594">
    <property type="component" value="Unassembled WGS sequence"/>
</dbReference>
<gene>
    <name evidence="2" type="ORF">NEOLI_001806</name>
</gene>
<dbReference type="PROSITE" id="PS50181">
    <property type="entry name" value="FBOX"/>
    <property type="match status" value="1"/>
</dbReference>
<dbReference type="InterPro" id="IPR001810">
    <property type="entry name" value="F-box_dom"/>
</dbReference>
<dbReference type="SUPFAM" id="SSF52047">
    <property type="entry name" value="RNI-like"/>
    <property type="match status" value="1"/>
</dbReference>
<evidence type="ECO:0000313" key="2">
    <source>
        <dbReference type="EMBL" id="OLL24543.1"/>
    </source>
</evidence>
<dbReference type="InterPro" id="IPR036047">
    <property type="entry name" value="F-box-like_dom_sf"/>
</dbReference>
<sequence>MHFNESEVSNLPVENENIGFISHVSDECKKNTGFNKLPVEMVSLILGNLEQADLVRLLSVNKSISQASLYTLWQEIECSFGTRFQSILKADRRNRGYIRKLIVSVPPRHLDLDSNGMLMDGNFVVECLDLWMKEILDFVDGSRNAQIELYIRLPLRLHRGYVGKIHLFLRNLASRTLGSWTIDSISYSPDLSVLAWSDDLLETAKILGDRLQKITVREDGKNIAQGLEIWLRYCKSISTITVFDLGGASSVRIPLITTWALPPCVSYIRTNAVFFCPSNFLRTYKFSGAVDDKIWRYLTSCSSLRQIELRIMSFSGSRPKTRGLLPQLEELNFYTSHIRGDDSKTIEVIWDLFRLLIRMAGALKRIAFWGEIPASSFQVMAENLRQLDTFTCYCFHERELKFTEMKHVICRLENLRIIRIELRKDTFRIENSQLAIFSQLGELAEISCCVEEFRLKIVLFFQQDTWVELVGRKMRPKNMWSGEFYSRAGWEKVNVNTLDIIVSQLVLRAENIQM</sequence>